<dbReference type="OrthoDB" id="2012160at2759"/>
<evidence type="ECO:0000313" key="3">
    <source>
        <dbReference type="EMBL" id="KAG2309120.1"/>
    </source>
</evidence>
<feature type="region of interest" description="Disordered" evidence="1">
    <location>
        <begin position="155"/>
        <end position="215"/>
    </location>
</feature>
<keyword evidence="2" id="KW-0732">Signal</keyword>
<dbReference type="Pfam" id="PF15054">
    <property type="entry name" value="DUF4535"/>
    <property type="match status" value="1"/>
</dbReference>
<feature type="compositionally biased region" description="Basic and acidic residues" evidence="1">
    <location>
        <begin position="95"/>
        <end position="113"/>
    </location>
</feature>
<organism evidence="3 4">
    <name type="scientific">Brassica carinata</name>
    <name type="common">Ethiopian mustard</name>
    <name type="synonym">Abyssinian cabbage</name>
    <dbReference type="NCBI Taxonomy" id="52824"/>
    <lineage>
        <taxon>Eukaryota</taxon>
        <taxon>Viridiplantae</taxon>
        <taxon>Streptophyta</taxon>
        <taxon>Embryophyta</taxon>
        <taxon>Tracheophyta</taxon>
        <taxon>Spermatophyta</taxon>
        <taxon>Magnoliopsida</taxon>
        <taxon>eudicotyledons</taxon>
        <taxon>Gunneridae</taxon>
        <taxon>Pentapetalae</taxon>
        <taxon>rosids</taxon>
        <taxon>malvids</taxon>
        <taxon>Brassicales</taxon>
        <taxon>Brassicaceae</taxon>
        <taxon>Brassiceae</taxon>
        <taxon>Brassica</taxon>
    </lineage>
</organism>
<accession>A0A8X7VDR1</accession>
<proteinExistence type="predicted"/>
<feature type="region of interest" description="Disordered" evidence="1">
    <location>
        <begin position="95"/>
        <end position="121"/>
    </location>
</feature>
<feature type="compositionally biased region" description="Basic and acidic residues" evidence="1">
    <location>
        <begin position="155"/>
        <end position="170"/>
    </location>
</feature>
<evidence type="ECO:0000313" key="4">
    <source>
        <dbReference type="Proteomes" id="UP000886595"/>
    </source>
</evidence>
<evidence type="ECO:0000256" key="1">
    <source>
        <dbReference type="SAM" id="MobiDB-lite"/>
    </source>
</evidence>
<dbReference type="EMBL" id="JAAMPC010000006">
    <property type="protein sequence ID" value="KAG2309120.1"/>
    <property type="molecule type" value="Genomic_DNA"/>
</dbReference>
<evidence type="ECO:0000256" key="2">
    <source>
        <dbReference type="SAM" id="SignalP"/>
    </source>
</evidence>
<feature type="compositionally biased region" description="Polar residues" evidence="1">
    <location>
        <begin position="202"/>
        <end position="215"/>
    </location>
</feature>
<name>A0A8X7VDR1_BRACI</name>
<sequence>MGIIKSCFSLLLGTAFGVYLAQNYDVPNIRKLTNTSLVVAKHIEENYRKPKKDDDRDRSHYALFRNSKGESVETGRGEWRARLPKLEAGSERRLIVEPHRQTSPEHRARRDGGGGESDCGEELHLEPLIVGLEVAPYRFEREKWGAKADSTVRRAGARKGEERCRMKQEGLVHSSGTRTPNPGTPRKLQFGGPVNHLRLQRRTQAGTMSKPEQNN</sequence>
<keyword evidence="4" id="KW-1185">Reference proteome</keyword>
<dbReference type="AlphaFoldDB" id="A0A8X7VDR1"/>
<protein>
    <submittedName>
        <fullName evidence="3">Uncharacterized protein</fullName>
    </submittedName>
</protein>
<dbReference type="PANTHER" id="PTHR33528:SF14">
    <property type="entry name" value="SOLUTE CARRIER FAMILY 35 MEMBER A4"/>
    <property type="match status" value="1"/>
</dbReference>
<reference evidence="3 4" key="1">
    <citation type="submission" date="2020-02" db="EMBL/GenBank/DDBJ databases">
        <authorList>
            <person name="Ma Q."/>
            <person name="Huang Y."/>
            <person name="Song X."/>
            <person name="Pei D."/>
        </authorList>
    </citation>
    <scope>NUCLEOTIDE SEQUENCE [LARGE SCALE GENOMIC DNA]</scope>
    <source>
        <strain evidence="3">Sxm20200214</strain>
        <tissue evidence="3">Leaf</tissue>
    </source>
</reference>
<dbReference type="PANTHER" id="PTHR33528">
    <property type="entry name" value="OS07G0239500 PROTEIN"/>
    <property type="match status" value="1"/>
</dbReference>
<feature type="chain" id="PRO_5036491455" evidence="2">
    <location>
        <begin position="22"/>
        <end position="215"/>
    </location>
</feature>
<comment type="caution">
    <text evidence="3">The sequence shown here is derived from an EMBL/GenBank/DDBJ whole genome shotgun (WGS) entry which is preliminary data.</text>
</comment>
<dbReference type="InterPro" id="IPR027854">
    <property type="entry name" value="STMP1"/>
</dbReference>
<gene>
    <name evidence="3" type="ORF">Bca52824_028868</name>
</gene>
<feature type="signal peptide" evidence="2">
    <location>
        <begin position="1"/>
        <end position="21"/>
    </location>
</feature>
<dbReference type="Proteomes" id="UP000886595">
    <property type="component" value="Unassembled WGS sequence"/>
</dbReference>